<feature type="compositionally biased region" description="Polar residues" evidence="5">
    <location>
        <begin position="674"/>
        <end position="684"/>
    </location>
</feature>
<dbReference type="RefSeq" id="XP_008857168.1">
    <property type="nucleotide sequence ID" value="XM_008858946.1"/>
</dbReference>
<accession>K2HCL6</accession>
<sequence length="684" mass="79598">MQKENLSIIEMWKKNRFEERRIEIVQYKNRPFIQIDKRPRIDLTKAIVSRTIEMEIPIEESKKSLCFEVVYDKQFVFFCKDDDMVRYWVNKMALVSKTFGVFGYPLSCAVKKSSWRFPIPVFRSLQYLLTHEGKELEGIFRTNASHVSLSRIKTILDCDQDVDMESFDDCRVAAAILKDYLRQLPEPLIPFEYYKQFIELPLKTTDPKLFMESLPKMNQDTLWYLCSFLYEIQLNEEKTRMNASNLATCIGLTVCRPPPFEGVDELIHTKNAISAFEFVLNNYEPLFFSIKQRNEKEGLIPPEYPCVIPHQKIPFCRLTSMIKTTIKKDSDLPQATPQVRTKAKLSKCNSETNLTPALGIDKNKNIKVPEVPSSPKEELNIEKLDEGTEKEKELEHCESPISDGTTPKIKKEKKEKKGRKGSIEGNINTLIAKGWSKMKFERKTNTISSSTTTESKEDKKKDESKEKDTKPPRSPRGSLLPSTFKKLSQEKEHKRNETTELTDEQILTQHITEVQINLIEDLKKELVKLNDELNKVKAERDYLKKKYEPESFIETNKYGITTDNQFSFTQTQFTEEKHEDIHVPSFSDYGHNEKHNEIKDSSENTVENKEEKNEENKEEKIKEEKNEESPLLKEKNVIIESDIESHEIEKKEEEPKVILSNSGSTHLSDEDSEISNNEVKINNE</sequence>
<dbReference type="OMA" id="ITEMQIN"/>
<gene>
    <name evidence="7" type="ORF">ENU1_088690</name>
</gene>
<feature type="compositionally biased region" description="Basic and acidic residues" evidence="5">
    <location>
        <begin position="454"/>
        <end position="471"/>
    </location>
</feature>
<evidence type="ECO:0000259" key="6">
    <source>
        <dbReference type="PROSITE" id="PS50238"/>
    </source>
</evidence>
<dbReference type="Proteomes" id="UP000006769">
    <property type="component" value="Unassembled WGS sequence"/>
</dbReference>
<keyword evidence="2" id="KW-0343">GTPase activation</keyword>
<dbReference type="OrthoDB" id="29756at2759"/>
<dbReference type="PANTHER" id="PTHR23176">
    <property type="entry name" value="RHO/RAC/CDC GTPASE-ACTIVATING PROTEIN"/>
    <property type="match status" value="1"/>
</dbReference>
<name>K2HCL6_ENTNP</name>
<dbReference type="SMART" id="SM00324">
    <property type="entry name" value="RhoGAP"/>
    <property type="match status" value="1"/>
</dbReference>
<feature type="compositionally biased region" description="Basic residues" evidence="5">
    <location>
        <begin position="408"/>
        <end position="420"/>
    </location>
</feature>
<dbReference type="InterPro" id="IPR008936">
    <property type="entry name" value="Rho_GTPase_activation_prot"/>
</dbReference>
<dbReference type="PROSITE" id="PS50238">
    <property type="entry name" value="RHOGAP"/>
    <property type="match status" value="1"/>
</dbReference>
<feature type="region of interest" description="Disordered" evidence="5">
    <location>
        <begin position="442"/>
        <end position="502"/>
    </location>
</feature>
<dbReference type="InterPro" id="IPR000198">
    <property type="entry name" value="RhoGAP_dom"/>
</dbReference>
<evidence type="ECO:0000313" key="8">
    <source>
        <dbReference type="Proteomes" id="UP000006769"/>
    </source>
</evidence>
<dbReference type="Gene3D" id="1.10.555.10">
    <property type="entry name" value="Rho GTPase activation protein"/>
    <property type="match status" value="1"/>
</dbReference>
<feature type="region of interest" description="Disordered" evidence="5">
    <location>
        <begin position="575"/>
        <end position="684"/>
    </location>
</feature>
<evidence type="ECO:0000256" key="2">
    <source>
        <dbReference type="ARBA" id="ARBA00022468"/>
    </source>
</evidence>
<dbReference type="PANTHER" id="PTHR23176:SF129">
    <property type="entry name" value="RHO GTPASE ACTIVATING PROTEIN AT 16F, ISOFORM E-RELATED"/>
    <property type="match status" value="1"/>
</dbReference>
<dbReference type="VEuPathDB" id="AmoebaDB:ENU1_088690"/>
<dbReference type="GO" id="GO:0007165">
    <property type="term" value="P:signal transduction"/>
    <property type="evidence" value="ECO:0007669"/>
    <property type="project" value="InterPro"/>
</dbReference>
<dbReference type="GeneID" id="20073344"/>
<proteinExistence type="predicted"/>
<feature type="region of interest" description="Disordered" evidence="5">
    <location>
        <begin position="370"/>
        <end position="425"/>
    </location>
</feature>
<dbReference type="CDD" id="cd00159">
    <property type="entry name" value="RhoGAP"/>
    <property type="match status" value="1"/>
</dbReference>
<evidence type="ECO:0000256" key="5">
    <source>
        <dbReference type="SAM" id="MobiDB-lite"/>
    </source>
</evidence>
<feature type="compositionally biased region" description="Basic and acidic residues" evidence="5">
    <location>
        <begin position="590"/>
        <end position="656"/>
    </location>
</feature>
<evidence type="ECO:0000256" key="4">
    <source>
        <dbReference type="ARBA" id="ARBA00037092"/>
    </source>
</evidence>
<dbReference type="EMBL" id="JH926667">
    <property type="protein sequence ID" value="EKE40494.1"/>
    <property type="molecule type" value="Genomic_DNA"/>
</dbReference>
<evidence type="ECO:0000256" key="3">
    <source>
        <dbReference type="ARBA" id="ARBA00022490"/>
    </source>
</evidence>
<dbReference type="Pfam" id="PF00620">
    <property type="entry name" value="RhoGAP"/>
    <property type="match status" value="1"/>
</dbReference>
<comment type="function">
    <text evidence="4">Rho GTPase-activating protein involved in the signal transduction pathway.</text>
</comment>
<feature type="compositionally biased region" description="Basic and acidic residues" evidence="5">
    <location>
        <begin position="487"/>
        <end position="498"/>
    </location>
</feature>
<dbReference type="SUPFAM" id="SSF48350">
    <property type="entry name" value="GTPase activation domain, GAP"/>
    <property type="match status" value="1"/>
</dbReference>
<feature type="domain" description="Rho-GAP" evidence="6">
    <location>
        <begin position="104"/>
        <end position="287"/>
    </location>
</feature>
<organism evidence="7 8">
    <name type="scientific">Entamoeba nuttalli (strain P19)</name>
    <name type="common">Amoeba</name>
    <dbReference type="NCBI Taxonomy" id="1076696"/>
    <lineage>
        <taxon>Eukaryota</taxon>
        <taxon>Amoebozoa</taxon>
        <taxon>Evosea</taxon>
        <taxon>Archamoebae</taxon>
        <taxon>Mastigamoebida</taxon>
        <taxon>Entamoebidae</taxon>
        <taxon>Entamoeba</taxon>
    </lineage>
</organism>
<dbReference type="AlphaFoldDB" id="K2HCL6"/>
<evidence type="ECO:0000313" key="7">
    <source>
        <dbReference type="EMBL" id="EKE40494.1"/>
    </source>
</evidence>
<protein>
    <submittedName>
        <fullName evidence="7">Rho GTPase activating protein, putative</fullName>
    </submittedName>
</protein>
<feature type="compositionally biased region" description="Basic and acidic residues" evidence="5">
    <location>
        <begin position="375"/>
        <end position="398"/>
    </location>
</feature>
<dbReference type="GO" id="GO:0005096">
    <property type="term" value="F:GTPase activator activity"/>
    <property type="evidence" value="ECO:0007669"/>
    <property type="project" value="UniProtKB-KW"/>
</dbReference>
<dbReference type="GO" id="GO:0005737">
    <property type="term" value="C:cytoplasm"/>
    <property type="evidence" value="ECO:0007669"/>
    <property type="project" value="UniProtKB-SubCell"/>
</dbReference>
<keyword evidence="3" id="KW-0963">Cytoplasm</keyword>
<comment type="subcellular location">
    <subcellularLocation>
        <location evidence="1">Cytoplasm</location>
    </subcellularLocation>
</comment>
<evidence type="ECO:0000256" key="1">
    <source>
        <dbReference type="ARBA" id="ARBA00004496"/>
    </source>
</evidence>
<dbReference type="InterPro" id="IPR050729">
    <property type="entry name" value="Rho-GAP"/>
</dbReference>
<reference evidence="7 8" key="1">
    <citation type="submission" date="2011-11" db="EMBL/GenBank/DDBJ databases">
        <authorList>
            <person name="Hannick L."/>
            <person name="Karamycheva S."/>
            <person name="Lorenzi H."/>
            <person name="Caler E."/>
        </authorList>
    </citation>
    <scope>NUCLEOTIDE SEQUENCE [LARGE SCALE GENOMIC DNA]</scope>
    <source>
        <strain evidence="7 8">P19</strain>
    </source>
</reference>